<dbReference type="STRING" id="1293036.GCA_001315825_00393"/>
<dbReference type="KEGG" id="mhk:DFR87_06890"/>
<dbReference type="GeneID" id="36835054"/>
<dbReference type="RefSeq" id="WP_054836122.1">
    <property type="nucleotide sequence ID" value="NZ_BBBA01000001.1"/>
</dbReference>
<proteinExistence type="predicted"/>
<keyword evidence="1" id="KW-0540">Nuclease</keyword>
<dbReference type="InterPro" id="IPR018665">
    <property type="entry name" value="DUF2122_RecB-nuclease-rel"/>
</dbReference>
<evidence type="ECO:0000313" key="1">
    <source>
        <dbReference type="EMBL" id="AWR99463.1"/>
    </source>
</evidence>
<sequence length="150" mass="16038">MDISVVLHNVTSSQRLVDFAKLVFGLNVKRFVVTKVSGTAAQAGIPDVGRLALKNNKSLIVLPDLKDAVELLAPKKVYLFSPFAQVEIESSDIQGESMIVFAGIENGFTKIEQSLGDHVTLKSMKVDAGPVAYASAVLYCSLVNGKSQIG</sequence>
<organism evidence="1 2">
    <name type="scientific">Metallosphaera hakonensis JCM 8857 = DSM 7519</name>
    <dbReference type="NCBI Taxonomy" id="1293036"/>
    <lineage>
        <taxon>Archaea</taxon>
        <taxon>Thermoproteota</taxon>
        <taxon>Thermoprotei</taxon>
        <taxon>Sulfolobales</taxon>
        <taxon>Sulfolobaceae</taxon>
        <taxon>Metallosphaera</taxon>
    </lineage>
</organism>
<keyword evidence="1" id="KW-0378">Hydrolase</keyword>
<dbReference type="EMBL" id="CP029287">
    <property type="protein sequence ID" value="AWR99463.1"/>
    <property type="molecule type" value="Genomic_DNA"/>
</dbReference>
<dbReference type="AlphaFoldDB" id="A0A2U9IU08"/>
<reference evidence="1" key="1">
    <citation type="submission" date="2018-05" db="EMBL/GenBank/DDBJ databases">
        <title>Complete Genome Sequences of Extremely Thermoacidophilic, Metal-Mobilizing Type-Strain Members of the Archaeal Family Sulfolobaceae: Acidianus brierleyi DSM-1651T, Acidianus sulfidivorans DSM-18786T, Metallosphaera hakonensis DSM-7519T, and Metallosphaera prunae DSM-10039T.</title>
        <authorList>
            <person name="Counts J.A."/>
            <person name="Kelly R.M."/>
        </authorList>
    </citation>
    <scope>NUCLEOTIDE SEQUENCE [LARGE SCALE GENOMIC DNA]</scope>
    <source>
        <strain evidence="1">HO1-1</strain>
    </source>
</reference>
<dbReference type="OrthoDB" id="18579at2157"/>
<name>A0A2U9IU08_9CREN</name>
<keyword evidence="1" id="KW-0269">Exonuclease</keyword>
<dbReference type="GO" id="GO:0004527">
    <property type="term" value="F:exonuclease activity"/>
    <property type="evidence" value="ECO:0007669"/>
    <property type="project" value="UniProtKB-KW"/>
</dbReference>
<dbReference type="Proteomes" id="UP000247586">
    <property type="component" value="Chromosome"/>
</dbReference>
<evidence type="ECO:0000313" key="2">
    <source>
        <dbReference type="Proteomes" id="UP000247586"/>
    </source>
</evidence>
<keyword evidence="2" id="KW-1185">Reference proteome</keyword>
<dbReference type="Pfam" id="PF09895">
    <property type="entry name" value="DUF2122"/>
    <property type="match status" value="1"/>
</dbReference>
<accession>A0A2U9IU08</accession>
<gene>
    <name evidence="1" type="ORF">DFR87_06890</name>
</gene>
<protein>
    <submittedName>
        <fullName evidence="1">Exonuclease</fullName>
    </submittedName>
</protein>